<feature type="chain" id="PRO_5011446239" evidence="1">
    <location>
        <begin position="23"/>
        <end position="228"/>
    </location>
</feature>
<evidence type="ECO:0000313" key="2">
    <source>
        <dbReference type="EMBL" id="SEQ88072.1"/>
    </source>
</evidence>
<reference evidence="2 3" key="1">
    <citation type="submission" date="2016-10" db="EMBL/GenBank/DDBJ databases">
        <authorList>
            <person name="de Groot N.N."/>
        </authorList>
    </citation>
    <scope>NUCLEOTIDE SEQUENCE [LARGE SCALE GENOMIC DNA]</scope>
    <source>
        <strain evidence="2 3">A52C2</strain>
    </source>
</reference>
<organism evidence="2 3">
    <name type="scientific">Faunimonas pinastri</name>
    <dbReference type="NCBI Taxonomy" id="1855383"/>
    <lineage>
        <taxon>Bacteria</taxon>
        <taxon>Pseudomonadati</taxon>
        <taxon>Pseudomonadota</taxon>
        <taxon>Alphaproteobacteria</taxon>
        <taxon>Hyphomicrobiales</taxon>
        <taxon>Afifellaceae</taxon>
        <taxon>Faunimonas</taxon>
    </lineage>
</organism>
<dbReference type="OrthoDB" id="6847114at2"/>
<protein>
    <submittedName>
        <fullName evidence="2">Uncharacterized protein</fullName>
    </submittedName>
</protein>
<evidence type="ECO:0000313" key="3">
    <source>
        <dbReference type="Proteomes" id="UP000199647"/>
    </source>
</evidence>
<keyword evidence="3" id="KW-1185">Reference proteome</keyword>
<dbReference type="EMBL" id="FOFG01000008">
    <property type="protein sequence ID" value="SEQ88072.1"/>
    <property type="molecule type" value="Genomic_DNA"/>
</dbReference>
<proteinExistence type="predicted"/>
<dbReference type="Proteomes" id="UP000199647">
    <property type="component" value="Unassembled WGS sequence"/>
</dbReference>
<dbReference type="PROSITE" id="PS51257">
    <property type="entry name" value="PROKAR_LIPOPROTEIN"/>
    <property type="match status" value="1"/>
</dbReference>
<feature type="signal peptide" evidence="1">
    <location>
        <begin position="1"/>
        <end position="22"/>
    </location>
</feature>
<dbReference type="RefSeq" id="WP_092496948.1">
    <property type="nucleotide sequence ID" value="NZ_FOFG01000008.1"/>
</dbReference>
<sequence length="228" mass="23756">MSMKACLIVAVLAVALPSAATAACDLEDVLVDASRTATVKTPDKRVHFVQSGEFKNGCPALGSLCQLPTFVVPGDTVLTGKTEGEFTCASYVGAKGATTVGWIPTKALGFMSDEFAGHWIGPEKDITIQPGEGSKLVVSGSATYGASDPDRVRRGAINTGEIEGKIEPISGVLAFGMGDEDETLPYDVADEGICEVRMLRRGPFLTVRDNGSCGGAGVSFTGIYTRAK</sequence>
<accession>A0A1H9JMI8</accession>
<name>A0A1H9JMI8_9HYPH</name>
<evidence type="ECO:0000256" key="1">
    <source>
        <dbReference type="SAM" id="SignalP"/>
    </source>
</evidence>
<dbReference type="AlphaFoldDB" id="A0A1H9JMI8"/>
<dbReference type="STRING" id="1855383.SAMN05216548_108186"/>
<gene>
    <name evidence="2" type="ORF">SAMN05216548_108186</name>
</gene>
<keyword evidence="1" id="KW-0732">Signal</keyword>